<accession>A0A0F9P8Q9</accession>
<gene>
    <name evidence="2" type="ORF">LCGC14_0874250</name>
</gene>
<dbReference type="AlphaFoldDB" id="A0A0F9P8Q9"/>
<organism evidence="2">
    <name type="scientific">marine sediment metagenome</name>
    <dbReference type="NCBI Taxonomy" id="412755"/>
    <lineage>
        <taxon>unclassified sequences</taxon>
        <taxon>metagenomes</taxon>
        <taxon>ecological metagenomes</taxon>
    </lineage>
</organism>
<dbReference type="InterPro" id="IPR049050">
    <property type="entry name" value="nSTAND3"/>
</dbReference>
<dbReference type="InterPro" id="IPR027417">
    <property type="entry name" value="P-loop_NTPase"/>
</dbReference>
<proteinExistence type="predicted"/>
<evidence type="ECO:0000259" key="1">
    <source>
        <dbReference type="Pfam" id="PF20720"/>
    </source>
</evidence>
<feature type="domain" description="Novel STAND NTPase 3" evidence="1">
    <location>
        <begin position="190"/>
        <end position="345"/>
    </location>
</feature>
<dbReference type="Pfam" id="PF20720">
    <property type="entry name" value="nSTAND3"/>
    <property type="match status" value="1"/>
</dbReference>
<dbReference type="SUPFAM" id="SSF52540">
    <property type="entry name" value="P-loop containing nucleoside triphosphate hydrolases"/>
    <property type="match status" value="1"/>
</dbReference>
<name>A0A0F9P8Q9_9ZZZZ</name>
<protein>
    <recommendedName>
        <fullName evidence="1">Novel STAND NTPase 3 domain-containing protein</fullName>
    </recommendedName>
</protein>
<sequence length="767" mass="92084">MDKLEFCKLGGYDFQKLVNIFLTKQMGFNIQFYGGTKDRGRDAYFKGEAKLVPNEEIWSGTWIFQAKFRDFLRRGENEMRKEIINTLEDELKKIIKKYEEECDIYIYFTNIDLTQNDITKMDEIAEKFEISHFQVFHFPHFELFLSQYENIKWQFPRLLDISDLEHIYNKEINERAIAIMEEIKENMEVFANTEIFSKSIDVINEYNFVILYGPPKMGKTMIGNALCFLKIREGFEVYEINTPSDFLKIYKQSEKQIFFCDDIFGSIVYDENISKLWIKDFSKIQRKLDKNHLSVWTTRSLIFQETFQQTRLDEYEKVIESEKVYVNVSDLTIIEKAHILYNHLKYSKEMDNIKPRLIEHLIQIKYDIINHQNYSPEAINKLCKFIIPRIDTNIEINELQKLILEYLNKPEEAIIRDFNNLEQTHKYFLLILFSFGSRIEKTLLEKKFNRLSDLFGINLLGLFDSVMDILNGTYIKLIKRETEPIIFFSHPSIMDVIFEIWKSDVSVQKFFFKLGGSYILRENLKRDSINNDDKNDLLNSIFENEIFEEIASCLWIISESKSRIIDRNDIAIICEKLNQKFFQKYKNYALNFVSILQFIKKHKSMMKDLSWLIELMDYSIEHFFDFFRNFNEEDLFNILELIKDCIPDKFSHFIRESPDKLDSIVDLLDGLKSMVIISDRQLNEPLDEEENNVRVAEIANPIIEKYNYLLEEYDFYVGTIDIDLDDKYKDYFDERDYEEFRQLQKFKQTEDQKEKETIDFMFRDLRD</sequence>
<reference evidence="2" key="1">
    <citation type="journal article" date="2015" name="Nature">
        <title>Complex archaea that bridge the gap between prokaryotes and eukaryotes.</title>
        <authorList>
            <person name="Spang A."/>
            <person name="Saw J.H."/>
            <person name="Jorgensen S.L."/>
            <person name="Zaremba-Niedzwiedzka K."/>
            <person name="Martijn J."/>
            <person name="Lind A.E."/>
            <person name="van Eijk R."/>
            <person name="Schleper C."/>
            <person name="Guy L."/>
            <person name="Ettema T.J."/>
        </authorList>
    </citation>
    <scope>NUCLEOTIDE SEQUENCE</scope>
</reference>
<dbReference type="EMBL" id="LAZR01002715">
    <property type="protein sequence ID" value="KKN26479.1"/>
    <property type="molecule type" value="Genomic_DNA"/>
</dbReference>
<evidence type="ECO:0000313" key="2">
    <source>
        <dbReference type="EMBL" id="KKN26479.1"/>
    </source>
</evidence>
<comment type="caution">
    <text evidence="2">The sequence shown here is derived from an EMBL/GenBank/DDBJ whole genome shotgun (WGS) entry which is preliminary data.</text>
</comment>